<sequence length="310" mass="34329">MQRCIEKTVSAEYDGSTLQHFLREGMGLTRKEISRAKFLPDGICVDGERKKVTTRVQAGRLVKVRTEREDAVSAHLEASDVALEILYEDADVLVVNKPAGISVHPSGRQTFLADTLANRLVSYLRKKGEEGVIRIVGRLDRDTSGVVLAAKNRTAAARLMRQREEGKLRKTYLALTDGIPKPERGSICKSLRPNPADKTRMQVCPSGDAQGKYAKTCYEAVKKWESENTAFVKLQLETGRTHQIRVHMQSIGCPLKGDPLYGKADSGHGITRTALHAAMLDFCQPFTGEPLHMEAALPKDIARFMADVLE</sequence>
<comment type="similarity">
    <text evidence="2 3">Belongs to the pseudouridine synthase RluA family.</text>
</comment>
<dbReference type="NCBIfam" id="TIGR00005">
    <property type="entry name" value="rluA_subfam"/>
    <property type="match status" value="1"/>
</dbReference>
<dbReference type="EC" id="5.4.99.-" evidence="3"/>
<dbReference type="Pfam" id="PF00849">
    <property type="entry name" value="PseudoU_synth_2"/>
    <property type="match status" value="1"/>
</dbReference>
<gene>
    <name evidence="5" type="ORF">OCV63_03125</name>
</gene>
<evidence type="ECO:0000259" key="4">
    <source>
        <dbReference type="Pfam" id="PF00849"/>
    </source>
</evidence>
<evidence type="ECO:0000313" key="5">
    <source>
        <dbReference type="EMBL" id="MCU6695888.1"/>
    </source>
</evidence>
<evidence type="ECO:0000256" key="1">
    <source>
        <dbReference type="ARBA" id="ARBA00000073"/>
    </source>
</evidence>
<comment type="caution">
    <text evidence="5">The sequence shown here is derived from an EMBL/GenBank/DDBJ whole genome shotgun (WGS) entry which is preliminary data.</text>
</comment>
<dbReference type="EMBL" id="JAOQKC010000003">
    <property type="protein sequence ID" value="MCU6695888.1"/>
    <property type="molecule type" value="Genomic_DNA"/>
</dbReference>
<keyword evidence="6" id="KW-1185">Reference proteome</keyword>
<dbReference type="PANTHER" id="PTHR21600">
    <property type="entry name" value="MITOCHONDRIAL RNA PSEUDOURIDINE SYNTHASE"/>
    <property type="match status" value="1"/>
</dbReference>
<dbReference type="InterPro" id="IPR050188">
    <property type="entry name" value="RluA_PseudoU_synthase"/>
</dbReference>
<dbReference type="InterPro" id="IPR020103">
    <property type="entry name" value="PsdUridine_synth_cat_dom_sf"/>
</dbReference>
<keyword evidence="3" id="KW-0413">Isomerase</keyword>
<evidence type="ECO:0000313" key="6">
    <source>
        <dbReference type="Proteomes" id="UP001652461"/>
    </source>
</evidence>
<dbReference type="InterPro" id="IPR006145">
    <property type="entry name" value="PsdUridine_synth_RsuA/RluA"/>
</dbReference>
<dbReference type="CDD" id="cd02869">
    <property type="entry name" value="PseudoU_synth_RluA_like"/>
    <property type="match status" value="1"/>
</dbReference>
<dbReference type="Gene3D" id="3.30.2350.10">
    <property type="entry name" value="Pseudouridine synthase"/>
    <property type="match status" value="1"/>
</dbReference>
<reference evidence="5 6" key="1">
    <citation type="journal article" date="2021" name="ISME Commun">
        <title>Automated analysis of genomic sequences facilitates high-throughput and comprehensive description of bacteria.</title>
        <authorList>
            <person name="Hitch T.C.A."/>
        </authorList>
    </citation>
    <scope>NUCLEOTIDE SEQUENCE [LARGE SCALE GENOMIC DNA]</scope>
    <source>
        <strain evidence="5 6">Sanger_04</strain>
    </source>
</reference>
<comment type="function">
    <text evidence="3">Responsible for synthesis of pseudouridine from uracil.</text>
</comment>
<comment type="catalytic activity">
    <reaction evidence="1 3">
        <text>a uridine in RNA = a pseudouridine in RNA</text>
        <dbReference type="Rhea" id="RHEA:48348"/>
        <dbReference type="Rhea" id="RHEA-COMP:12068"/>
        <dbReference type="Rhea" id="RHEA-COMP:12069"/>
        <dbReference type="ChEBI" id="CHEBI:65314"/>
        <dbReference type="ChEBI" id="CHEBI:65315"/>
    </reaction>
</comment>
<feature type="domain" description="Pseudouridine synthase RsuA/RluA-like" evidence="4">
    <location>
        <begin position="91"/>
        <end position="250"/>
    </location>
</feature>
<dbReference type="PANTHER" id="PTHR21600:SF44">
    <property type="entry name" value="RIBOSOMAL LARGE SUBUNIT PSEUDOURIDINE SYNTHASE D"/>
    <property type="match status" value="1"/>
</dbReference>
<dbReference type="SUPFAM" id="SSF55120">
    <property type="entry name" value="Pseudouridine synthase"/>
    <property type="match status" value="1"/>
</dbReference>
<organism evidence="5 6">
    <name type="scientific">Laedolimicola ammoniilytica</name>
    <dbReference type="NCBI Taxonomy" id="2981771"/>
    <lineage>
        <taxon>Bacteria</taxon>
        <taxon>Bacillati</taxon>
        <taxon>Bacillota</taxon>
        <taxon>Clostridia</taxon>
        <taxon>Lachnospirales</taxon>
        <taxon>Lachnospiraceae</taxon>
        <taxon>Laedolimicola</taxon>
    </lineage>
</organism>
<dbReference type="InterPro" id="IPR006225">
    <property type="entry name" value="PsdUridine_synth_RluC/D"/>
</dbReference>
<evidence type="ECO:0000256" key="2">
    <source>
        <dbReference type="ARBA" id="ARBA00010876"/>
    </source>
</evidence>
<name>A0ABT2RUA3_9FIRM</name>
<proteinExistence type="inferred from homology"/>
<dbReference type="RefSeq" id="WP_158361969.1">
    <property type="nucleotide sequence ID" value="NZ_JAOQKC010000003.1"/>
</dbReference>
<evidence type="ECO:0000256" key="3">
    <source>
        <dbReference type="RuleBase" id="RU362028"/>
    </source>
</evidence>
<dbReference type="Proteomes" id="UP001652461">
    <property type="component" value="Unassembled WGS sequence"/>
</dbReference>
<accession>A0ABT2RUA3</accession>
<protein>
    <recommendedName>
        <fullName evidence="3">Pseudouridine synthase</fullName>
        <ecNumber evidence="3">5.4.99.-</ecNumber>
    </recommendedName>
</protein>